<dbReference type="Proteomes" id="UP000628442">
    <property type="component" value="Unassembled WGS sequence"/>
</dbReference>
<feature type="region of interest" description="Disordered" evidence="1">
    <location>
        <begin position="39"/>
        <end position="59"/>
    </location>
</feature>
<dbReference type="NCBIfam" id="TIGR01539">
    <property type="entry name" value="portal_lambda"/>
    <property type="match status" value="1"/>
</dbReference>
<reference evidence="3 4" key="2">
    <citation type="submission" date="2019-02" db="EMBL/GenBank/DDBJ databases">
        <title>Draft Genome Sequences of Six Type Strains of the Genus Massilia.</title>
        <authorList>
            <person name="Miess H."/>
            <person name="Frediansyhah A."/>
            <person name="Gross H."/>
        </authorList>
    </citation>
    <scope>NUCLEOTIDE SEQUENCE [LARGE SCALE GENOMIC DNA]</scope>
    <source>
        <strain evidence="3 4">DSM 17472</strain>
    </source>
</reference>
<dbReference type="GO" id="GO:0005198">
    <property type="term" value="F:structural molecule activity"/>
    <property type="evidence" value="ECO:0007669"/>
    <property type="project" value="InterPro"/>
</dbReference>
<keyword evidence="4" id="KW-1185">Reference proteome</keyword>
<dbReference type="AlphaFoldDB" id="A0A411X2P3"/>
<dbReference type="EMBL" id="CP036401">
    <property type="protein sequence ID" value="QBI03296.1"/>
    <property type="molecule type" value="Genomic_DNA"/>
</dbReference>
<name>A0A411X2P3_9BURK</name>
<reference evidence="2" key="1">
    <citation type="journal article" date="2014" name="Int. J. Syst. Evol. Microbiol.">
        <title>Complete genome sequence of Corynebacterium casei LMG S-19264T (=DSM 44701T), isolated from a smear-ripened cheese.</title>
        <authorList>
            <consortium name="US DOE Joint Genome Institute (JGI-PGF)"/>
            <person name="Walter F."/>
            <person name="Albersmeier A."/>
            <person name="Kalinowski J."/>
            <person name="Ruckert C."/>
        </authorList>
    </citation>
    <scope>NUCLEOTIDE SEQUENCE</scope>
    <source>
        <strain evidence="2">KCTC 12343</strain>
    </source>
</reference>
<protein>
    <submittedName>
        <fullName evidence="2">Phage portal protein</fullName>
    </submittedName>
</protein>
<evidence type="ECO:0000313" key="5">
    <source>
        <dbReference type="Proteomes" id="UP000628442"/>
    </source>
</evidence>
<gene>
    <name evidence="3" type="ORF">EYF70_22550</name>
    <name evidence="2" type="ORF">GCM10007387_57710</name>
</gene>
<evidence type="ECO:0000313" key="2">
    <source>
        <dbReference type="EMBL" id="GGY67985.1"/>
    </source>
</evidence>
<feature type="compositionally biased region" description="Basic residues" evidence="1">
    <location>
        <begin position="43"/>
        <end position="52"/>
    </location>
</feature>
<feature type="compositionally biased region" description="Polar residues" evidence="1">
    <location>
        <begin position="488"/>
        <end position="499"/>
    </location>
</feature>
<accession>A0A411X2P3</accession>
<dbReference type="GO" id="GO:0019068">
    <property type="term" value="P:virion assembly"/>
    <property type="evidence" value="ECO:0007669"/>
    <property type="project" value="InterPro"/>
</dbReference>
<dbReference type="EMBL" id="BMWV01000023">
    <property type="protein sequence ID" value="GGY67985.1"/>
    <property type="molecule type" value="Genomic_DNA"/>
</dbReference>
<reference evidence="2" key="3">
    <citation type="submission" date="2022-12" db="EMBL/GenBank/DDBJ databases">
        <authorList>
            <person name="Sun Q."/>
            <person name="Kim S."/>
        </authorList>
    </citation>
    <scope>NUCLEOTIDE SEQUENCE</scope>
    <source>
        <strain evidence="2">KCTC 12343</strain>
    </source>
</reference>
<dbReference type="RefSeq" id="WP_131147399.1">
    <property type="nucleotide sequence ID" value="NZ_BMWV01000023.1"/>
</dbReference>
<evidence type="ECO:0000313" key="4">
    <source>
        <dbReference type="Proteomes" id="UP000292307"/>
    </source>
</evidence>
<evidence type="ECO:0000256" key="1">
    <source>
        <dbReference type="SAM" id="MobiDB-lite"/>
    </source>
</evidence>
<organism evidence="2 5">
    <name type="scientific">Pseudoduganella albidiflava</name>
    <dbReference type="NCBI Taxonomy" id="321983"/>
    <lineage>
        <taxon>Bacteria</taxon>
        <taxon>Pseudomonadati</taxon>
        <taxon>Pseudomonadota</taxon>
        <taxon>Betaproteobacteria</taxon>
        <taxon>Burkholderiales</taxon>
        <taxon>Oxalobacteraceae</taxon>
        <taxon>Telluria group</taxon>
        <taxon>Pseudoduganella</taxon>
    </lineage>
</organism>
<feature type="region of interest" description="Disordered" evidence="1">
    <location>
        <begin position="484"/>
        <end position="508"/>
    </location>
</feature>
<evidence type="ECO:0000313" key="3">
    <source>
        <dbReference type="EMBL" id="QBI03296.1"/>
    </source>
</evidence>
<dbReference type="InterPro" id="IPR006429">
    <property type="entry name" value="Phage_lambda_portal"/>
</dbReference>
<proteinExistence type="predicted"/>
<dbReference type="Proteomes" id="UP000292307">
    <property type="component" value="Chromosome"/>
</dbReference>
<dbReference type="Pfam" id="PF05136">
    <property type="entry name" value="Phage_portal_2"/>
    <property type="match status" value="1"/>
</dbReference>
<sequence length="508" mass="56642">MSARTFVPLTVVDRLVAYFSPTAGLRRLSARRVLSQYEAAKPSRLRKGKRDHRSPDMQVRQSAATLRALARDLEQNHDIARGALRVLVNNVIGANGIGIEPQPRRRDGSIHEEYAATLRTLWRDWVQKPEVTHKHTWSKVQRLAAKTWIRDGEVLAQRLIGAVPFLDHGSRVPYSLELMEADYLPLHYADADRRIAQGVERNAWGKAVGYWVYKAFPGSDNWGKGSYELKRIDAANMLHVASLDRIGQTRGISEFASVITRLEDIKDYEESERIAAKVAAALTVYVKKGGPDDYAEADTTSGVREIGMAPGMVIDSLKPGEEIGMIDSNRPNPNLIHFRQGQLRAVAAGLGGSYSSIARDYNGTYSAQRQELVEQWIHYAVLTDDFVGQFVQPAWKDFVKAARLSGLANPPADLMPESIDDALFIGQSMPWIDPLKEALAWHSLVQDGFASEVEVIRKRGGNPRDVLEQIAAFRKQANEKGLAFGSDFANQQKTGAESNLNDDRKENE</sequence>
<dbReference type="OrthoDB" id="622132at2"/>